<proteinExistence type="predicted"/>
<dbReference type="OrthoDB" id="4774276at2"/>
<gene>
    <name evidence="2" type="ORF">GRI47_06295</name>
</gene>
<sequence length="429" mass="46773">MTDNTKDEATQDVLPIHPLAHLVHKRHTSQPETSGYMESPETQQQRTDREWEEAAKKCAEAMTSQPAQSDLVEALEARAFAYATGSYEFDSPLKLEKIACEIGKAAGLLEAVKVIRDAALSIHHGEGEPVAWRYHYPGAETDARFQTYEGMSCEEEREGMIETPLYAHPTPTAPQPTQSDLVERIENWREAPSLMGAVDLIADLEGALSTPTVPQSNRAAVLREAVHVVFDGPPGPTAGRFVECETPDGKSINAGEWREREDGFWELVIARPTATQPDRERLADDLWNSVVTTNGVINPKLRKDAVAALRTPATPHPTTDTQSDAVREALERPAPTPCEEGGAHCCCCADTCRDCDQPVMLEPDWQNAETCLTNIAIALANNTTFSEDGPVDTVVSSGDLQCLFSLANVAAYVRHTAIRNEAADTGGEA</sequence>
<accession>A0A844Y828</accession>
<comment type="caution">
    <text evidence="2">The sequence shown here is derived from an EMBL/GenBank/DDBJ whole genome shotgun (WGS) entry which is preliminary data.</text>
</comment>
<keyword evidence="3" id="KW-1185">Reference proteome</keyword>
<protein>
    <submittedName>
        <fullName evidence="2">Uncharacterized protein</fullName>
    </submittedName>
</protein>
<evidence type="ECO:0000313" key="2">
    <source>
        <dbReference type="EMBL" id="MXO53619.1"/>
    </source>
</evidence>
<dbReference type="RefSeq" id="WP_160660450.1">
    <property type="nucleotide sequence ID" value="NZ_BAABDV010000001.1"/>
</dbReference>
<name>A0A844Y828_9SPHN</name>
<evidence type="ECO:0000256" key="1">
    <source>
        <dbReference type="SAM" id="MobiDB-lite"/>
    </source>
</evidence>
<feature type="region of interest" description="Disordered" evidence="1">
    <location>
        <begin position="1"/>
        <end position="50"/>
    </location>
</feature>
<dbReference type="EMBL" id="WTYD01000001">
    <property type="protein sequence ID" value="MXO53619.1"/>
    <property type="molecule type" value="Genomic_DNA"/>
</dbReference>
<evidence type="ECO:0000313" key="3">
    <source>
        <dbReference type="Proteomes" id="UP000430272"/>
    </source>
</evidence>
<organism evidence="2 3">
    <name type="scientific">Qipengyuania pelagi</name>
    <dbReference type="NCBI Taxonomy" id="994320"/>
    <lineage>
        <taxon>Bacteria</taxon>
        <taxon>Pseudomonadati</taxon>
        <taxon>Pseudomonadota</taxon>
        <taxon>Alphaproteobacteria</taxon>
        <taxon>Sphingomonadales</taxon>
        <taxon>Erythrobacteraceae</taxon>
        <taxon>Qipengyuania</taxon>
    </lineage>
</organism>
<dbReference type="Proteomes" id="UP000430272">
    <property type="component" value="Unassembled WGS sequence"/>
</dbReference>
<reference evidence="2 3" key="1">
    <citation type="submission" date="2019-12" db="EMBL/GenBank/DDBJ databases">
        <title>Genomic-based taxomic classification of the family Erythrobacteraceae.</title>
        <authorList>
            <person name="Xu L."/>
        </authorList>
    </citation>
    <scope>NUCLEOTIDE SEQUENCE [LARGE SCALE GENOMIC DNA]</scope>
    <source>
        <strain evidence="2 3">JCM 17468</strain>
    </source>
</reference>
<dbReference type="AlphaFoldDB" id="A0A844Y828"/>